<dbReference type="EMBL" id="JAGPNK010000002">
    <property type="protein sequence ID" value="KAH7326424.1"/>
    <property type="molecule type" value="Genomic_DNA"/>
</dbReference>
<accession>A0A8K0SZQ1</accession>
<gene>
    <name evidence="2" type="ORF">B0I35DRAFT_422673</name>
</gene>
<dbReference type="AlphaFoldDB" id="A0A8K0SZQ1"/>
<evidence type="ECO:0008006" key="4">
    <source>
        <dbReference type="Google" id="ProtNLM"/>
    </source>
</evidence>
<feature type="signal peptide" evidence="1">
    <location>
        <begin position="1"/>
        <end position="22"/>
    </location>
</feature>
<reference evidence="2" key="1">
    <citation type="journal article" date="2021" name="Nat. Commun.">
        <title>Genetic determinants of endophytism in the Arabidopsis root mycobiome.</title>
        <authorList>
            <person name="Mesny F."/>
            <person name="Miyauchi S."/>
            <person name="Thiergart T."/>
            <person name="Pickel B."/>
            <person name="Atanasova L."/>
            <person name="Karlsson M."/>
            <person name="Huettel B."/>
            <person name="Barry K.W."/>
            <person name="Haridas S."/>
            <person name="Chen C."/>
            <person name="Bauer D."/>
            <person name="Andreopoulos W."/>
            <person name="Pangilinan J."/>
            <person name="LaButti K."/>
            <person name="Riley R."/>
            <person name="Lipzen A."/>
            <person name="Clum A."/>
            <person name="Drula E."/>
            <person name="Henrissat B."/>
            <person name="Kohler A."/>
            <person name="Grigoriev I.V."/>
            <person name="Martin F.M."/>
            <person name="Hacquard S."/>
        </authorList>
    </citation>
    <scope>NUCLEOTIDE SEQUENCE</scope>
    <source>
        <strain evidence="2">MPI-CAGE-CH-0235</strain>
    </source>
</reference>
<protein>
    <recommendedName>
        <fullName evidence="4">Secreted protein</fullName>
    </recommendedName>
</protein>
<dbReference type="Proteomes" id="UP000813444">
    <property type="component" value="Unassembled WGS sequence"/>
</dbReference>
<evidence type="ECO:0000256" key="1">
    <source>
        <dbReference type="SAM" id="SignalP"/>
    </source>
</evidence>
<name>A0A8K0SZQ1_9HYPO</name>
<proteinExistence type="predicted"/>
<comment type="caution">
    <text evidence="2">The sequence shown here is derived from an EMBL/GenBank/DDBJ whole genome shotgun (WGS) entry which is preliminary data.</text>
</comment>
<sequence length="217" mass="24297">MCAHKVAQAALFFLFLARGSSALPSPRTRARRPPYIHAYIHTNLSRVYEPVVEGKGVRGVICKGGRIREGGCKEEHGVCLHVRFDMLYKFVLQCMGLCFLPSIITDSVWKPCTYVINTKTRLLLLAFNPIHVISSHQPGTCPNQPTTKYSLFLVHDAPLPPPFPLYFLLLLLQLFPPLQVCVESDRCTGGRGRGEAKKTSVAAFYLEHKYRVPLVSS</sequence>
<evidence type="ECO:0000313" key="2">
    <source>
        <dbReference type="EMBL" id="KAH7326424.1"/>
    </source>
</evidence>
<feature type="chain" id="PRO_5035457499" description="Secreted protein" evidence="1">
    <location>
        <begin position="23"/>
        <end position="217"/>
    </location>
</feature>
<organism evidence="2 3">
    <name type="scientific">Stachybotrys elegans</name>
    <dbReference type="NCBI Taxonomy" id="80388"/>
    <lineage>
        <taxon>Eukaryota</taxon>
        <taxon>Fungi</taxon>
        <taxon>Dikarya</taxon>
        <taxon>Ascomycota</taxon>
        <taxon>Pezizomycotina</taxon>
        <taxon>Sordariomycetes</taxon>
        <taxon>Hypocreomycetidae</taxon>
        <taxon>Hypocreales</taxon>
        <taxon>Stachybotryaceae</taxon>
        <taxon>Stachybotrys</taxon>
    </lineage>
</organism>
<keyword evidence="3" id="KW-1185">Reference proteome</keyword>
<evidence type="ECO:0000313" key="3">
    <source>
        <dbReference type="Proteomes" id="UP000813444"/>
    </source>
</evidence>
<keyword evidence="1" id="KW-0732">Signal</keyword>